<evidence type="ECO:0000256" key="1">
    <source>
        <dbReference type="SAM" id="MobiDB-lite"/>
    </source>
</evidence>
<organism evidence="2 3">
    <name type="scientific">Xenorhabdus bovienii str. kraussei Becker Underwood</name>
    <dbReference type="NCBI Taxonomy" id="1398204"/>
    <lineage>
        <taxon>Bacteria</taxon>
        <taxon>Pseudomonadati</taxon>
        <taxon>Pseudomonadota</taxon>
        <taxon>Gammaproteobacteria</taxon>
        <taxon>Enterobacterales</taxon>
        <taxon>Morganellaceae</taxon>
        <taxon>Xenorhabdus</taxon>
    </lineage>
</organism>
<name>A0A077PN00_XENBV</name>
<gene>
    <name evidence="2" type="ORF">XBKB1_1190003</name>
</gene>
<dbReference type="HOGENOM" id="CLU_3013302_0_0_6"/>
<accession>A0A077PN00</accession>
<proteinExistence type="predicted"/>
<dbReference type="Proteomes" id="UP000028493">
    <property type="component" value="Unassembled WGS sequence"/>
</dbReference>
<reference evidence="2" key="1">
    <citation type="submission" date="2013-07" db="EMBL/GenBank/DDBJ databases">
        <title>Sub-species coevolution in mutualistic symbiosis.</title>
        <authorList>
            <person name="Murfin K."/>
            <person name="Klassen J."/>
            <person name="Lee M."/>
            <person name="Forst S."/>
            <person name="Stock P."/>
            <person name="Goodrich-Blair H."/>
        </authorList>
    </citation>
    <scope>NUCLEOTIDE SEQUENCE [LARGE SCALE GENOMIC DNA]</scope>
    <source>
        <strain evidence="2">Kraussei Becker Underwood</strain>
    </source>
</reference>
<protein>
    <submittedName>
        <fullName evidence="2">Uncharacterized protein</fullName>
    </submittedName>
</protein>
<evidence type="ECO:0000313" key="2">
    <source>
        <dbReference type="EMBL" id="CDH22488.1"/>
    </source>
</evidence>
<sequence>MYTKLIRQGVNRNPKGDPHDLLLDDTPTNTLVKGVVNTKWAQHLSPMTKRTNVPGA</sequence>
<feature type="region of interest" description="Disordered" evidence="1">
    <location>
        <begin position="1"/>
        <end position="25"/>
    </location>
</feature>
<dbReference type="EMBL" id="CBSZ010000023">
    <property type="protein sequence ID" value="CDH22488.1"/>
    <property type="molecule type" value="Genomic_DNA"/>
</dbReference>
<evidence type="ECO:0000313" key="3">
    <source>
        <dbReference type="Proteomes" id="UP000028493"/>
    </source>
</evidence>
<dbReference type="AlphaFoldDB" id="A0A077PN00"/>
<comment type="caution">
    <text evidence="2">The sequence shown here is derived from an EMBL/GenBank/DDBJ whole genome shotgun (WGS) entry which is preliminary data.</text>
</comment>